<dbReference type="SUPFAM" id="SSF51971">
    <property type="entry name" value="Nucleotide-binding domain"/>
    <property type="match status" value="1"/>
</dbReference>
<organism evidence="9 10">
    <name type="scientific">Blomia tropicalis</name>
    <name type="common">Mite</name>
    <dbReference type="NCBI Taxonomy" id="40697"/>
    <lineage>
        <taxon>Eukaryota</taxon>
        <taxon>Metazoa</taxon>
        <taxon>Ecdysozoa</taxon>
        <taxon>Arthropoda</taxon>
        <taxon>Chelicerata</taxon>
        <taxon>Arachnida</taxon>
        <taxon>Acari</taxon>
        <taxon>Acariformes</taxon>
        <taxon>Sarcoptiformes</taxon>
        <taxon>Astigmata</taxon>
        <taxon>Glycyphagoidea</taxon>
        <taxon>Echimyopodidae</taxon>
        <taxon>Blomia</taxon>
    </lineage>
</organism>
<comment type="subcellular location">
    <subcellularLocation>
        <location evidence="2">Peroxisome matrix</location>
    </subcellularLocation>
</comment>
<dbReference type="InterPro" id="IPR006181">
    <property type="entry name" value="D-amino_acid_oxidase_CS"/>
</dbReference>
<dbReference type="Pfam" id="PF01266">
    <property type="entry name" value="DAO"/>
    <property type="match status" value="1"/>
</dbReference>
<dbReference type="Gene3D" id="3.30.9.10">
    <property type="entry name" value="D-Amino Acid Oxidase, subunit A, domain 2"/>
    <property type="match status" value="1"/>
</dbReference>
<feature type="binding site" evidence="7">
    <location>
        <begin position="295"/>
        <end position="300"/>
    </location>
    <ligand>
        <name>FAD</name>
        <dbReference type="ChEBI" id="CHEBI:57692"/>
    </ligand>
</feature>
<dbReference type="AlphaFoldDB" id="A0A9Q0M6W4"/>
<feature type="domain" description="FAD dependent oxidoreductase" evidence="8">
    <location>
        <begin position="8"/>
        <end position="311"/>
    </location>
</feature>
<evidence type="ECO:0000256" key="4">
    <source>
        <dbReference type="ARBA" id="ARBA00022630"/>
    </source>
</evidence>
<dbReference type="InterPro" id="IPR006076">
    <property type="entry name" value="FAD-dep_OxRdtase"/>
</dbReference>
<evidence type="ECO:0000313" key="10">
    <source>
        <dbReference type="Proteomes" id="UP001142055"/>
    </source>
</evidence>
<dbReference type="OMA" id="AVRGQTM"/>
<evidence type="ECO:0000256" key="7">
    <source>
        <dbReference type="PIRSR" id="PIRSR000189-1"/>
    </source>
</evidence>
<evidence type="ECO:0000256" key="2">
    <source>
        <dbReference type="ARBA" id="ARBA00004253"/>
    </source>
</evidence>
<evidence type="ECO:0000256" key="3">
    <source>
        <dbReference type="ARBA" id="ARBA00006730"/>
    </source>
</evidence>
<feature type="binding site" evidence="7">
    <location>
        <position position="296"/>
    </location>
    <ligand>
        <name>D-dopa</name>
        <dbReference type="ChEBI" id="CHEBI:149689"/>
    </ligand>
</feature>
<proteinExistence type="inferred from homology"/>
<dbReference type="InterPro" id="IPR023209">
    <property type="entry name" value="DAO"/>
</dbReference>
<dbReference type="SUPFAM" id="SSF54373">
    <property type="entry name" value="FAD-linked reductases, C-terminal domain"/>
    <property type="match status" value="1"/>
</dbReference>
<keyword evidence="6" id="KW-0560">Oxidoreductase</keyword>
<evidence type="ECO:0000259" key="8">
    <source>
        <dbReference type="Pfam" id="PF01266"/>
    </source>
</evidence>
<evidence type="ECO:0000256" key="6">
    <source>
        <dbReference type="ARBA" id="ARBA00023002"/>
    </source>
</evidence>
<dbReference type="GO" id="GO:0003884">
    <property type="term" value="F:D-amino-acid oxidase activity"/>
    <property type="evidence" value="ECO:0007669"/>
    <property type="project" value="InterPro"/>
</dbReference>
<protein>
    <recommendedName>
        <fullName evidence="8">FAD dependent oxidoreductase domain-containing protein</fullName>
    </recommendedName>
</protein>
<feature type="binding site" evidence="7">
    <location>
        <position position="172"/>
    </location>
    <ligand>
        <name>FAD</name>
        <dbReference type="ChEBI" id="CHEBI:57692"/>
    </ligand>
</feature>
<evidence type="ECO:0000313" key="9">
    <source>
        <dbReference type="EMBL" id="KAJ6218450.1"/>
    </source>
</evidence>
<evidence type="ECO:0000256" key="1">
    <source>
        <dbReference type="ARBA" id="ARBA00001974"/>
    </source>
</evidence>
<comment type="cofactor">
    <cofactor evidence="1 7">
        <name>FAD</name>
        <dbReference type="ChEBI" id="CHEBI:57692"/>
    </cofactor>
</comment>
<dbReference type="GO" id="GO:0005782">
    <property type="term" value="C:peroxisomal matrix"/>
    <property type="evidence" value="ECO:0007669"/>
    <property type="project" value="UniProtKB-SubCell"/>
</dbReference>
<reference evidence="9" key="1">
    <citation type="submission" date="2022-12" db="EMBL/GenBank/DDBJ databases">
        <title>Genome assemblies of Blomia tropicalis.</title>
        <authorList>
            <person name="Cui Y."/>
        </authorList>
    </citation>
    <scope>NUCLEOTIDE SEQUENCE</scope>
    <source>
        <tissue evidence="9">Adult mites</tissue>
    </source>
</reference>
<accession>A0A9Q0M6W4</accession>
<feature type="binding site" evidence="7">
    <location>
        <position position="265"/>
    </location>
    <ligand>
        <name>D-dopa</name>
        <dbReference type="ChEBI" id="CHEBI:149689"/>
    </ligand>
</feature>
<evidence type="ECO:0000256" key="5">
    <source>
        <dbReference type="ARBA" id="ARBA00022827"/>
    </source>
</evidence>
<comment type="similarity">
    <text evidence="3">Belongs to the DAMOX/DASOX family.</text>
</comment>
<dbReference type="PANTHER" id="PTHR11530:SF11">
    <property type="entry name" value="D-ASPARTATE OXIDASE"/>
    <property type="match status" value="1"/>
</dbReference>
<dbReference type="GO" id="GO:0071949">
    <property type="term" value="F:FAD binding"/>
    <property type="evidence" value="ECO:0007669"/>
    <property type="project" value="InterPro"/>
</dbReference>
<dbReference type="PIRSF" id="PIRSF000189">
    <property type="entry name" value="D-aa_oxidase"/>
    <property type="match status" value="1"/>
</dbReference>
<dbReference type="EMBL" id="JAPWDV010000003">
    <property type="protein sequence ID" value="KAJ6218450.1"/>
    <property type="molecule type" value="Genomic_DNA"/>
</dbReference>
<dbReference type="PROSITE" id="PS00677">
    <property type="entry name" value="DAO"/>
    <property type="match status" value="1"/>
</dbReference>
<comment type="caution">
    <text evidence="9">The sequence shown here is derived from an EMBL/GenBank/DDBJ whole genome shotgun (WGS) entry which is preliminary data.</text>
</comment>
<feature type="binding site" evidence="7">
    <location>
        <position position="210"/>
    </location>
    <ligand>
        <name>D-dopa</name>
        <dbReference type="ChEBI" id="CHEBI:149689"/>
    </ligand>
</feature>
<gene>
    <name evidence="9" type="ORF">RDWZM_009607</name>
</gene>
<dbReference type="Gene3D" id="3.40.50.720">
    <property type="entry name" value="NAD(P)-binding Rossmann-like Domain"/>
    <property type="match status" value="1"/>
</dbReference>
<keyword evidence="4" id="KW-0285">Flavoprotein</keyword>
<name>A0A9Q0M6W4_BLOTA</name>
<dbReference type="Proteomes" id="UP001142055">
    <property type="component" value="Chromosome 3"/>
</dbReference>
<keyword evidence="5 7" id="KW-0274">FAD</keyword>
<dbReference type="GO" id="GO:0019478">
    <property type="term" value="P:D-amino acid catabolic process"/>
    <property type="evidence" value="ECO:0007669"/>
    <property type="project" value="TreeGrafter"/>
</dbReference>
<sequence>MLGSKPEICVLGAGVVGLSTALAILEDVPSVNVTVVADKFLSQTLSYGAGGFFRPEENIGPDRETIKRWAKCSYDRYSDLAINDPAFLKNNLVETIVTSSVRPLNDNERNALFPERFKYGIFWTTIITDPRYYMPYLQQKIENHGGTIHQRTIDSFESLLEWKYFDLIVNCTGLEASKLTDDHRLTPIRGQTFKVKAPWIRHFYFADGAYILPGRDYVTLGGIKDYGNSNMAISELDRKSIWTRCVELVPSLEKAQVEFEWVGLRPQRQPVRVEMEKLCLFNNETTNIVHNYGHGGHGVTLSWGTAKDAASMVCRSLFKSKL</sequence>
<dbReference type="PANTHER" id="PTHR11530">
    <property type="entry name" value="D-AMINO ACID OXIDASE"/>
    <property type="match status" value="1"/>
</dbReference>
<keyword evidence="10" id="KW-1185">Reference proteome</keyword>